<dbReference type="PANTHER" id="PTHR43776:SF7">
    <property type="entry name" value="D,D-DIPEPTIDE TRANSPORT ATP-BINDING PROTEIN DDPF-RELATED"/>
    <property type="match status" value="1"/>
</dbReference>
<reference evidence="6 7" key="1">
    <citation type="submission" date="2020-08" db="EMBL/GenBank/DDBJ databases">
        <title>Cohnella phylogeny.</title>
        <authorList>
            <person name="Dunlap C."/>
        </authorList>
    </citation>
    <scope>NUCLEOTIDE SEQUENCE [LARGE SCALE GENOMIC DNA]</scope>
    <source>
        <strain evidence="6 7">DSM 25239</strain>
    </source>
</reference>
<name>A0A841U1A4_9BACL</name>
<dbReference type="InterPro" id="IPR027417">
    <property type="entry name" value="P-loop_NTPase"/>
</dbReference>
<keyword evidence="7" id="KW-1185">Reference proteome</keyword>
<dbReference type="GO" id="GO:0016887">
    <property type="term" value="F:ATP hydrolysis activity"/>
    <property type="evidence" value="ECO:0007669"/>
    <property type="project" value="InterPro"/>
</dbReference>
<dbReference type="NCBIfam" id="NF008453">
    <property type="entry name" value="PRK11308.1"/>
    <property type="match status" value="1"/>
</dbReference>
<proteinExistence type="inferred from homology"/>
<feature type="domain" description="ABC transporter" evidence="5">
    <location>
        <begin position="5"/>
        <end position="255"/>
    </location>
</feature>
<dbReference type="InterPro" id="IPR013563">
    <property type="entry name" value="Oligopep_ABC_C"/>
</dbReference>
<dbReference type="Proteomes" id="UP000553776">
    <property type="component" value="Unassembled WGS sequence"/>
</dbReference>
<evidence type="ECO:0000256" key="3">
    <source>
        <dbReference type="ARBA" id="ARBA00022741"/>
    </source>
</evidence>
<organism evidence="6 7">
    <name type="scientific">Cohnella xylanilytica</name>
    <dbReference type="NCBI Taxonomy" id="557555"/>
    <lineage>
        <taxon>Bacteria</taxon>
        <taxon>Bacillati</taxon>
        <taxon>Bacillota</taxon>
        <taxon>Bacilli</taxon>
        <taxon>Bacillales</taxon>
        <taxon>Paenibacillaceae</taxon>
        <taxon>Cohnella</taxon>
    </lineage>
</organism>
<evidence type="ECO:0000259" key="5">
    <source>
        <dbReference type="PROSITE" id="PS50893"/>
    </source>
</evidence>
<dbReference type="PANTHER" id="PTHR43776">
    <property type="entry name" value="TRANSPORT ATP-BINDING PROTEIN"/>
    <property type="match status" value="1"/>
</dbReference>
<comment type="caution">
    <text evidence="6">The sequence shown here is derived from an EMBL/GenBank/DDBJ whole genome shotgun (WGS) entry which is preliminary data.</text>
</comment>
<dbReference type="AlphaFoldDB" id="A0A841U1A4"/>
<dbReference type="SMART" id="SM00382">
    <property type="entry name" value="AAA"/>
    <property type="match status" value="1"/>
</dbReference>
<dbReference type="Pfam" id="PF08352">
    <property type="entry name" value="oligo_HPY"/>
    <property type="match status" value="1"/>
</dbReference>
<comment type="similarity">
    <text evidence="1">Belongs to the ABC transporter superfamily.</text>
</comment>
<dbReference type="InterPro" id="IPR050319">
    <property type="entry name" value="ABC_transp_ATP-bind"/>
</dbReference>
<dbReference type="NCBIfam" id="TIGR01727">
    <property type="entry name" value="oligo_HPY"/>
    <property type="match status" value="1"/>
</dbReference>
<dbReference type="PROSITE" id="PS50893">
    <property type="entry name" value="ABC_TRANSPORTER_2"/>
    <property type="match status" value="1"/>
</dbReference>
<dbReference type="InterPro" id="IPR003593">
    <property type="entry name" value="AAA+_ATPase"/>
</dbReference>
<dbReference type="FunFam" id="3.40.50.300:FF:000016">
    <property type="entry name" value="Oligopeptide ABC transporter ATP-binding component"/>
    <property type="match status" value="1"/>
</dbReference>
<dbReference type="CDD" id="cd03257">
    <property type="entry name" value="ABC_NikE_OppD_transporters"/>
    <property type="match status" value="1"/>
</dbReference>
<dbReference type="Pfam" id="PF00005">
    <property type="entry name" value="ABC_tran"/>
    <property type="match status" value="1"/>
</dbReference>
<dbReference type="PROSITE" id="PS00211">
    <property type="entry name" value="ABC_TRANSPORTER_1"/>
    <property type="match status" value="1"/>
</dbReference>
<dbReference type="SUPFAM" id="SSF52540">
    <property type="entry name" value="P-loop containing nucleoside triphosphate hydrolases"/>
    <property type="match status" value="1"/>
</dbReference>
<evidence type="ECO:0000256" key="2">
    <source>
        <dbReference type="ARBA" id="ARBA00022448"/>
    </source>
</evidence>
<keyword evidence="3" id="KW-0547">Nucleotide-binding</keyword>
<dbReference type="GO" id="GO:0015833">
    <property type="term" value="P:peptide transport"/>
    <property type="evidence" value="ECO:0007669"/>
    <property type="project" value="InterPro"/>
</dbReference>
<evidence type="ECO:0000313" key="7">
    <source>
        <dbReference type="Proteomes" id="UP000553776"/>
    </source>
</evidence>
<accession>A0A841U1A4</accession>
<dbReference type="InterPro" id="IPR003439">
    <property type="entry name" value="ABC_transporter-like_ATP-bd"/>
</dbReference>
<dbReference type="Gene3D" id="3.40.50.300">
    <property type="entry name" value="P-loop containing nucleotide triphosphate hydrolases"/>
    <property type="match status" value="1"/>
</dbReference>
<dbReference type="GO" id="GO:0055085">
    <property type="term" value="P:transmembrane transport"/>
    <property type="evidence" value="ECO:0007669"/>
    <property type="project" value="UniProtKB-ARBA"/>
</dbReference>
<evidence type="ECO:0000256" key="1">
    <source>
        <dbReference type="ARBA" id="ARBA00005417"/>
    </source>
</evidence>
<dbReference type="InterPro" id="IPR017871">
    <property type="entry name" value="ABC_transporter-like_CS"/>
</dbReference>
<evidence type="ECO:0000313" key="6">
    <source>
        <dbReference type="EMBL" id="MBB6693569.1"/>
    </source>
</evidence>
<dbReference type="EMBL" id="JACJVR010000075">
    <property type="protein sequence ID" value="MBB6693569.1"/>
    <property type="molecule type" value="Genomic_DNA"/>
</dbReference>
<sequence>MPALLEIRDLKKHYPLRRRLFGRGGGTAKALDGVSLSIGQGETFAVVGESGSGKTTLGKTILRLIEPTSGSVQFEGREITGLGANELRRLRTDMQIVFQDPYGSLDPRWTIGQTLEEPLRTHLRLSDEDAKGRIERMLEVVGLSKQHASRYPHELSGGQRQRVGIARALITEPKFVVLDEPVSALDVSIQAQILKLMQELQSRLSLTYLFVSHDLSVVRYISDRVGVMYLGKMVETGPTAELFERPLHPYTRALISAIPEADPAKRRERITLSGEVPSPRNPPSGCAFHTRCPMARPECRSVIPEWRQVSENRSVACHLYNEESRDES</sequence>
<evidence type="ECO:0000256" key="4">
    <source>
        <dbReference type="ARBA" id="ARBA00022840"/>
    </source>
</evidence>
<keyword evidence="2" id="KW-0813">Transport</keyword>
<protein>
    <submittedName>
        <fullName evidence="6">Dipeptide ABC transporter ATP-binding protein</fullName>
    </submittedName>
</protein>
<gene>
    <name evidence="6" type="ORF">H7B90_19430</name>
</gene>
<dbReference type="GO" id="GO:0005524">
    <property type="term" value="F:ATP binding"/>
    <property type="evidence" value="ECO:0007669"/>
    <property type="project" value="UniProtKB-KW"/>
</dbReference>
<keyword evidence="4 6" id="KW-0067">ATP-binding</keyword>
<dbReference type="RefSeq" id="WP_185137552.1">
    <property type="nucleotide sequence ID" value="NZ_BORM01000029.1"/>
</dbReference>